<accession>A0A151I1I6</accession>
<keyword evidence="2" id="KW-1185">Reference proteome</keyword>
<dbReference type="Proteomes" id="UP000078540">
    <property type="component" value="Unassembled WGS sequence"/>
</dbReference>
<organism evidence="1 2">
    <name type="scientific">Atta colombica</name>
    <dbReference type="NCBI Taxonomy" id="520822"/>
    <lineage>
        <taxon>Eukaryota</taxon>
        <taxon>Metazoa</taxon>
        <taxon>Ecdysozoa</taxon>
        <taxon>Arthropoda</taxon>
        <taxon>Hexapoda</taxon>
        <taxon>Insecta</taxon>
        <taxon>Pterygota</taxon>
        <taxon>Neoptera</taxon>
        <taxon>Endopterygota</taxon>
        <taxon>Hymenoptera</taxon>
        <taxon>Apocrita</taxon>
        <taxon>Aculeata</taxon>
        <taxon>Formicoidea</taxon>
        <taxon>Formicidae</taxon>
        <taxon>Myrmicinae</taxon>
        <taxon>Atta</taxon>
    </lineage>
</organism>
<dbReference type="AlphaFoldDB" id="A0A151I1I6"/>
<proteinExistence type="predicted"/>
<gene>
    <name evidence="1" type="ORF">ALC53_08976</name>
</gene>
<dbReference type="EMBL" id="KQ976563">
    <property type="protein sequence ID" value="KYM80578.1"/>
    <property type="molecule type" value="Genomic_DNA"/>
</dbReference>
<name>A0A151I1I6_9HYME</name>
<protein>
    <submittedName>
        <fullName evidence="1">Uncharacterized protein</fullName>
    </submittedName>
</protein>
<reference evidence="1 2" key="1">
    <citation type="submission" date="2015-09" db="EMBL/GenBank/DDBJ databases">
        <title>Atta colombica WGS genome.</title>
        <authorList>
            <person name="Nygaard S."/>
            <person name="Hu H."/>
            <person name="Boomsma J."/>
            <person name="Zhang G."/>
        </authorList>
    </citation>
    <scope>NUCLEOTIDE SEQUENCE [LARGE SCALE GENOMIC DNA]</scope>
    <source>
        <strain evidence="1">Treedump-2</strain>
        <tissue evidence="1">Whole body</tissue>
    </source>
</reference>
<evidence type="ECO:0000313" key="1">
    <source>
        <dbReference type="EMBL" id="KYM80578.1"/>
    </source>
</evidence>
<evidence type="ECO:0000313" key="2">
    <source>
        <dbReference type="Proteomes" id="UP000078540"/>
    </source>
</evidence>
<sequence>MAHIFVLLIQEAKIQKYSERRLFVPKRTSTILSAVLLTLLIKKKPVATLTPTDFVAPQLKAPTYSYRTIFWRQKIASYEWVGAFNCGATKSLVCKSLYVHLYDFFTKISGSRMEILDIIARYLGSTVGFITESLFALDFIGMKFLDYSWETTVTLAAASY</sequence>